<dbReference type="Proteomes" id="UP000001693">
    <property type="component" value="Chromosome"/>
</dbReference>
<feature type="chain" id="PRO_5002771103" description="Oxidoreductase molybdopterin-binding domain-containing protein" evidence="1">
    <location>
        <begin position="23"/>
        <end position="166"/>
    </location>
</feature>
<name>B1Y2H0_LEPCP</name>
<dbReference type="STRING" id="395495.Lcho_0914"/>
<proteinExistence type="predicted"/>
<dbReference type="Gene3D" id="3.90.420.10">
    <property type="entry name" value="Oxidoreductase, molybdopterin-binding domain"/>
    <property type="match status" value="1"/>
</dbReference>
<accession>B1Y2H0</accession>
<evidence type="ECO:0000313" key="3">
    <source>
        <dbReference type="EMBL" id="ACB33186.1"/>
    </source>
</evidence>
<dbReference type="HOGENOM" id="CLU_110165_2_1_4"/>
<dbReference type="eggNOG" id="COG3915">
    <property type="taxonomic scope" value="Bacteria"/>
</dbReference>
<evidence type="ECO:0000259" key="2">
    <source>
        <dbReference type="Pfam" id="PF00174"/>
    </source>
</evidence>
<dbReference type="InterPro" id="IPR000572">
    <property type="entry name" value="OxRdtase_Mopterin-bd_dom"/>
</dbReference>
<evidence type="ECO:0000313" key="4">
    <source>
        <dbReference type="Proteomes" id="UP000001693"/>
    </source>
</evidence>
<reference evidence="3 4" key="1">
    <citation type="submission" date="2008-03" db="EMBL/GenBank/DDBJ databases">
        <title>Complete sequence of Leptothrix cholodnii SP-6.</title>
        <authorList>
            <consortium name="US DOE Joint Genome Institute"/>
            <person name="Copeland A."/>
            <person name="Lucas S."/>
            <person name="Lapidus A."/>
            <person name="Glavina del Rio T."/>
            <person name="Dalin E."/>
            <person name="Tice H."/>
            <person name="Bruce D."/>
            <person name="Goodwin L."/>
            <person name="Pitluck S."/>
            <person name="Chertkov O."/>
            <person name="Brettin T."/>
            <person name="Detter J.C."/>
            <person name="Han C."/>
            <person name="Kuske C.R."/>
            <person name="Schmutz J."/>
            <person name="Larimer F."/>
            <person name="Land M."/>
            <person name="Hauser L."/>
            <person name="Kyrpides N."/>
            <person name="Lykidis A."/>
            <person name="Emerson D."/>
            <person name="Richardson P."/>
        </authorList>
    </citation>
    <scope>NUCLEOTIDE SEQUENCE [LARGE SCALE GENOMIC DNA]</scope>
    <source>
        <strain evidence="4">ATCC 51168 / LMG 8142 / SP-6</strain>
    </source>
</reference>
<feature type="domain" description="Oxidoreductase molybdopterin-binding" evidence="2">
    <location>
        <begin position="69"/>
        <end position="140"/>
    </location>
</feature>
<sequence length="166" mass="18414" precursor="true">MLVRRLFLACAAALALLPAAHALDKPAGKVVLTVTGKVTQTNAPAKAEFDMAMLAALPQHSFTTLTPWYKEPRKFTGPLLRDVLAAAGANGKVIKAVALNDYKAELPVEDTQKYAVVLARLMDDKPMPVRDKGPLFIIYPFDTDETLRSERYYNRSAWQLKILEIE</sequence>
<dbReference type="RefSeq" id="WP_012345948.1">
    <property type="nucleotide sequence ID" value="NC_010524.1"/>
</dbReference>
<dbReference type="InterPro" id="IPR036374">
    <property type="entry name" value="OxRdtase_Mopterin-bd_sf"/>
</dbReference>
<dbReference type="EMBL" id="CP001013">
    <property type="protein sequence ID" value="ACB33186.1"/>
    <property type="molecule type" value="Genomic_DNA"/>
</dbReference>
<gene>
    <name evidence="3" type="ordered locus">Lcho_0914</name>
</gene>
<protein>
    <recommendedName>
        <fullName evidence="2">Oxidoreductase molybdopterin-binding domain-containing protein</fullName>
    </recommendedName>
</protein>
<dbReference type="KEGG" id="lch:Lcho_0914"/>
<feature type="signal peptide" evidence="1">
    <location>
        <begin position="1"/>
        <end position="22"/>
    </location>
</feature>
<keyword evidence="1" id="KW-0732">Signal</keyword>
<keyword evidence="4" id="KW-1185">Reference proteome</keyword>
<dbReference type="OrthoDB" id="9798763at2"/>
<dbReference type="Pfam" id="PF00174">
    <property type="entry name" value="Oxidored_molyb"/>
    <property type="match status" value="1"/>
</dbReference>
<dbReference type="SUPFAM" id="SSF56524">
    <property type="entry name" value="Oxidoreductase molybdopterin-binding domain"/>
    <property type="match status" value="1"/>
</dbReference>
<evidence type="ECO:0000256" key="1">
    <source>
        <dbReference type="SAM" id="SignalP"/>
    </source>
</evidence>
<dbReference type="AlphaFoldDB" id="B1Y2H0"/>
<organism evidence="3 4">
    <name type="scientific">Leptothrix cholodnii (strain ATCC 51168 / LMG 8142 / SP-6)</name>
    <name type="common">Leptothrix discophora (strain SP-6)</name>
    <dbReference type="NCBI Taxonomy" id="395495"/>
    <lineage>
        <taxon>Bacteria</taxon>
        <taxon>Pseudomonadati</taxon>
        <taxon>Pseudomonadota</taxon>
        <taxon>Betaproteobacteria</taxon>
        <taxon>Burkholderiales</taxon>
        <taxon>Sphaerotilaceae</taxon>
        <taxon>Leptothrix</taxon>
    </lineage>
</organism>